<organism evidence="1 2">
    <name type="scientific">Ideonella margarita</name>
    <dbReference type="NCBI Taxonomy" id="2984191"/>
    <lineage>
        <taxon>Bacteria</taxon>
        <taxon>Pseudomonadati</taxon>
        <taxon>Pseudomonadota</taxon>
        <taxon>Betaproteobacteria</taxon>
        <taxon>Burkholderiales</taxon>
        <taxon>Sphaerotilaceae</taxon>
        <taxon>Ideonella</taxon>
    </lineage>
</organism>
<gene>
    <name evidence="1" type="ORF">AACH00_18285</name>
</gene>
<reference evidence="1 2" key="1">
    <citation type="submission" date="2024-04" db="EMBL/GenBank/DDBJ databases">
        <title>Novel species of the genus Ideonella isolated from streams.</title>
        <authorList>
            <person name="Lu H."/>
        </authorList>
    </citation>
    <scope>NUCLEOTIDE SEQUENCE [LARGE SCALE GENOMIC DNA]</scope>
    <source>
        <strain evidence="1 2">LYT19W</strain>
    </source>
</reference>
<comment type="caution">
    <text evidence="1">The sequence shown here is derived from an EMBL/GenBank/DDBJ whole genome shotgun (WGS) entry which is preliminary data.</text>
</comment>
<dbReference type="RefSeq" id="WP_341400618.1">
    <property type="nucleotide sequence ID" value="NZ_JBBUTI010000015.1"/>
</dbReference>
<evidence type="ECO:0008006" key="3">
    <source>
        <dbReference type="Google" id="ProtNLM"/>
    </source>
</evidence>
<name>A0ABU9CCW8_9BURK</name>
<protein>
    <recommendedName>
        <fullName evidence="3">DUF721 domain-containing protein</fullName>
    </recommendedName>
</protein>
<proteinExistence type="predicted"/>
<keyword evidence="2" id="KW-1185">Reference proteome</keyword>
<dbReference type="Proteomes" id="UP001379945">
    <property type="component" value="Unassembled WGS sequence"/>
</dbReference>
<evidence type="ECO:0000313" key="2">
    <source>
        <dbReference type="Proteomes" id="UP001379945"/>
    </source>
</evidence>
<accession>A0ABU9CCW8</accession>
<sequence length="106" mass="11656">MSKPARQQPYTRPITEALGANAMLGQLLARLRESQERFAAVQPVLSPAMRRHVRPGSIDEEGWNLLVPNGAVGAKLRQSLPLIEQVLLDQGWPALPVRVKVQATQA</sequence>
<evidence type="ECO:0000313" key="1">
    <source>
        <dbReference type="EMBL" id="MEK8048307.1"/>
    </source>
</evidence>
<dbReference type="EMBL" id="JBBUTI010000015">
    <property type="protein sequence ID" value="MEK8048307.1"/>
    <property type="molecule type" value="Genomic_DNA"/>
</dbReference>